<evidence type="ECO:0000313" key="2">
    <source>
        <dbReference type="Proteomes" id="UP000011761"/>
    </source>
</evidence>
<dbReference type="EMBL" id="KB445552">
    <property type="protein sequence ID" value="EMC99361.1"/>
    <property type="molecule type" value="Genomic_DNA"/>
</dbReference>
<dbReference type="HOGENOM" id="CLU_1594216_0_0_1"/>
<sequence>MRCEMHVACETGTDIPAAALCITIGLSARATRISLSWKMLSSALLPRLRSSGIISSTKAASLLWFRRSYSSSWAGWLEGKHWSLLASLYAMISSRDRIALSTNSSMNACRNLVCSWYTGNVCQHRLDGSCSVSTDRLLRRRSTYPELERAFHLSIALRAHGLLLPAL</sequence>
<accession>M2MR96</accession>
<name>M2MR96_BAUPA</name>
<dbReference type="KEGG" id="bcom:BAUCODRAFT_400359"/>
<dbReference type="GeneID" id="19113940"/>
<gene>
    <name evidence="1" type="ORF">BAUCODRAFT_400359</name>
</gene>
<protein>
    <submittedName>
        <fullName evidence="1">Uncharacterized protein</fullName>
    </submittedName>
</protein>
<dbReference type="RefSeq" id="XP_007674256.1">
    <property type="nucleotide sequence ID" value="XM_007676066.1"/>
</dbReference>
<organism evidence="1 2">
    <name type="scientific">Baudoinia panamericana (strain UAMH 10762)</name>
    <name type="common">Angels' share fungus</name>
    <name type="synonym">Baudoinia compniacensis (strain UAMH 10762)</name>
    <dbReference type="NCBI Taxonomy" id="717646"/>
    <lineage>
        <taxon>Eukaryota</taxon>
        <taxon>Fungi</taxon>
        <taxon>Dikarya</taxon>
        <taxon>Ascomycota</taxon>
        <taxon>Pezizomycotina</taxon>
        <taxon>Dothideomycetes</taxon>
        <taxon>Dothideomycetidae</taxon>
        <taxon>Mycosphaerellales</taxon>
        <taxon>Teratosphaeriaceae</taxon>
        <taxon>Baudoinia</taxon>
    </lineage>
</organism>
<keyword evidence="2" id="KW-1185">Reference proteome</keyword>
<reference evidence="1 2" key="1">
    <citation type="journal article" date="2012" name="PLoS Pathog.">
        <title>Diverse lifestyles and strategies of plant pathogenesis encoded in the genomes of eighteen Dothideomycetes fungi.</title>
        <authorList>
            <person name="Ohm R.A."/>
            <person name="Feau N."/>
            <person name="Henrissat B."/>
            <person name="Schoch C.L."/>
            <person name="Horwitz B.A."/>
            <person name="Barry K.W."/>
            <person name="Condon B.J."/>
            <person name="Copeland A.C."/>
            <person name="Dhillon B."/>
            <person name="Glaser F."/>
            <person name="Hesse C.N."/>
            <person name="Kosti I."/>
            <person name="LaButti K."/>
            <person name="Lindquist E.A."/>
            <person name="Lucas S."/>
            <person name="Salamov A.A."/>
            <person name="Bradshaw R.E."/>
            <person name="Ciuffetti L."/>
            <person name="Hamelin R.C."/>
            <person name="Kema G.H.J."/>
            <person name="Lawrence C."/>
            <person name="Scott J.A."/>
            <person name="Spatafora J.W."/>
            <person name="Turgeon B.G."/>
            <person name="de Wit P.J.G.M."/>
            <person name="Zhong S."/>
            <person name="Goodwin S.B."/>
            <person name="Grigoriev I.V."/>
        </authorList>
    </citation>
    <scope>NUCLEOTIDE SEQUENCE [LARGE SCALE GENOMIC DNA]</scope>
    <source>
        <strain evidence="1 2">UAMH 10762</strain>
    </source>
</reference>
<proteinExistence type="predicted"/>
<evidence type="ECO:0000313" key="1">
    <source>
        <dbReference type="EMBL" id="EMC99361.1"/>
    </source>
</evidence>
<dbReference type="Proteomes" id="UP000011761">
    <property type="component" value="Unassembled WGS sequence"/>
</dbReference>
<dbReference type="AlphaFoldDB" id="M2MR96"/>